<evidence type="ECO:0000256" key="7">
    <source>
        <dbReference type="ARBA" id="ARBA00022777"/>
    </source>
</evidence>
<evidence type="ECO:0000256" key="9">
    <source>
        <dbReference type="ARBA" id="ARBA00022842"/>
    </source>
</evidence>
<comment type="caution">
    <text evidence="13">The sequence shown here is derived from an EMBL/GenBank/DDBJ whole genome shotgun (WGS) entry which is preliminary data.</text>
</comment>
<dbReference type="Proteomes" id="UP001154240">
    <property type="component" value="Unassembled WGS sequence"/>
</dbReference>
<comment type="similarity">
    <text evidence="11">Belongs to the SrkA/RdoA protein kinase family.</text>
</comment>
<keyword evidence="3 11" id="KW-0597">Phosphoprotein</keyword>
<keyword evidence="10 11" id="KW-0346">Stress response</keyword>
<feature type="active site" evidence="11">
    <location>
        <position position="225"/>
    </location>
</feature>
<dbReference type="SUPFAM" id="SSF56112">
    <property type="entry name" value="Protein kinase-like (PK-like)"/>
    <property type="match status" value="1"/>
</dbReference>
<dbReference type="EC" id="2.7.11.1" evidence="11"/>
<name>A0A9X4MF59_9BACT</name>
<sequence>MNRIVAPHAHTAFQRLTPEIVLTLVEKALDIRCTNLCRPLASYINRVYELEGEDGEGLVVKFYRPGRWSYGALQDEHEFLLELASREIPVIAPLALQGNSSLGQHEGMYFAVFPKCGGRSSDEYTDEQWLEIGRLLGRTHAVGAGRIPEGRIIMTPEKSTREQMDYLLAGKFMDGDLAIQFGELAKALVAEISPLFKNTEMIRIHGDCHFSNLIYRPGESFYLIDFDDMALGPPVQDFWMLLPGYREETFAEIDLFLEGYETFRDFDRRSLRLIEPLRAMRYIHYMAWCGYQVAEEGLSRVAPDFGTRDYWQRELRDLDEQLERIRTAPEPQGNWL</sequence>
<keyword evidence="1 11" id="KW-0963">Cytoplasm</keyword>
<keyword evidence="5 11" id="KW-0479">Metal-binding</keyword>
<feature type="site" description="ATP" evidence="11">
    <location>
        <position position="42"/>
    </location>
</feature>
<evidence type="ECO:0000256" key="6">
    <source>
        <dbReference type="ARBA" id="ARBA00022741"/>
    </source>
</evidence>
<evidence type="ECO:0000256" key="2">
    <source>
        <dbReference type="ARBA" id="ARBA00022527"/>
    </source>
</evidence>
<comment type="function">
    <text evidence="11">A protein kinase that phosphorylates Ser and Thr residues. Probably acts to suppress the effects of stress linked to accumulation of reactive oxygen species. Probably involved in the extracytoplasmic stress response.</text>
</comment>
<dbReference type="PANTHER" id="PTHR39573:SF1">
    <property type="entry name" value="STRESS RESPONSE KINASE A"/>
    <property type="match status" value="1"/>
</dbReference>
<evidence type="ECO:0000256" key="5">
    <source>
        <dbReference type="ARBA" id="ARBA00022723"/>
    </source>
</evidence>
<evidence type="ECO:0000259" key="12">
    <source>
        <dbReference type="Pfam" id="PF01636"/>
    </source>
</evidence>
<evidence type="ECO:0000256" key="4">
    <source>
        <dbReference type="ARBA" id="ARBA00022679"/>
    </source>
</evidence>
<dbReference type="HAMAP" id="MF_01497">
    <property type="entry name" value="SrkA_kinase"/>
    <property type="match status" value="1"/>
</dbReference>
<organism evidence="13 14">
    <name type="scientific">Thiovibrio frasassiensis</name>
    <dbReference type="NCBI Taxonomy" id="2984131"/>
    <lineage>
        <taxon>Bacteria</taxon>
        <taxon>Pseudomonadati</taxon>
        <taxon>Thermodesulfobacteriota</taxon>
        <taxon>Desulfobulbia</taxon>
        <taxon>Desulfobulbales</taxon>
        <taxon>Thiovibrionaceae</taxon>
        <taxon>Thiovibrio</taxon>
    </lineage>
</organism>
<feature type="active site" description="Proton acceptor" evidence="11">
    <location>
        <position position="207"/>
    </location>
</feature>
<dbReference type="GO" id="GO:0004674">
    <property type="term" value="F:protein serine/threonine kinase activity"/>
    <property type="evidence" value="ECO:0007669"/>
    <property type="project" value="UniProtKB-UniRule"/>
</dbReference>
<dbReference type="InterPro" id="IPR011009">
    <property type="entry name" value="Kinase-like_dom_sf"/>
</dbReference>
<gene>
    <name evidence="11" type="primary">srkA</name>
    <name evidence="13" type="ORF">OLX77_03355</name>
</gene>
<evidence type="ECO:0000256" key="10">
    <source>
        <dbReference type="ARBA" id="ARBA00023016"/>
    </source>
</evidence>
<keyword evidence="2 11" id="KW-0723">Serine/threonine-protein kinase</keyword>
<keyword evidence="9 11" id="KW-0460">Magnesium</keyword>
<comment type="cofactor">
    <cofactor evidence="11">
        <name>Mg(2+)</name>
        <dbReference type="ChEBI" id="CHEBI:18420"/>
    </cofactor>
</comment>
<evidence type="ECO:0000313" key="14">
    <source>
        <dbReference type="Proteomes" id="UP001154240"/>
    </source>
</evidence>
<dbReference type="NCBIfam" id="NF008738">
    <property type="entry name" value="PRK11768.1"/>
    <property type="match status" value="1"/>
</dbReference>
<reference evidence="13" key="2">
    <citation type="submission" date="2022-10" db="EMBL/GenBank/DDBJ databases">
        <authorList>
            <person name="Aronson H.S."/>
        </authorList>
    </citation>
    <scope>NUCLEOTIDE SEQUENCE</scope>
    <source>
        <strain evidence="13">RS19-109</strain>
    </source>
</reference>
<evidence type="ECO:0000256" key="3">
    <source>
        <dbReference type="ARBA" id="ARBA00022553"/>
    </source>
</evidence>
<comment type="subcellular location">
    <subcellularLocation>
        <location evidence="11">Cytoplasm</location>
    </subcellularLocation>
</comment>
<feature type="domain" description="Aminoglycoside phosphotransferase" evidence="12">
    <location>
        <begin position="38"/>
        <end position="273"/>
    </location>
</feature>
<evidence type="ECO:0000256" key="11">
    <source>
        <dbReference type="HAMAP-Rule" id="MF_01497"/>
    </source>
</evidence>
<dbReference type="GO" id="GO:0000287">
    <property type="term" value="F:magnesium ion binding"/>
    <property type="evidence" value="ECO:0007669"/>
    <property type="project" value="UniProtKB-UniRule"/>
</dbReference>
<keyword evidence="6 11" id="KW-0547">Nucleotide-binding</keyword>
<comment type="subunit">
    <text evidence="11">Monomer.</text>
</comment>
<keyword evidence="14" id="KW-1185">Reference proteome</keyword>
<dbReference type="GO" id="GO:0005737">
    <property type="term" value="C:cytoplasm"/>
    <property type="evidence" value="ECO:0007669"/>
    <property type="project" value="UniProtKB-SubCell"/>
</dbReference>
<dbReference type="GO" id="GO:0005524">
    <property type="term" value="F:ATP binding"/>
    <property type="evidence" value="ECO:0007669"/>
    <property type="project" value="UniProtKB-UniRule"/>
</dbReference>
<dbReference type="Gene3D" id="3.30.200.70">
    <property type="match status" value="1"/>
</dbReference>
<protein>
    <recommendedName>
        <fullName evidence="11">Stress response kinase A</fullName>
        <ecNumber evidence="11">2.7.11.1</ecNumber>
    </recommendedName>
    <alternativeName>
        <fullName evidence="11">Serine/threonine-protein kinase SrkA</fullName>
    </alternativeName>
</protein>
<keyword evidence="8 11" id="KW-0067">ATP-binding</keyword>
<dbReference type="InterPro" id="IPR002575">
    <property type="entry name" value="Aminoglycoside_PTrfase"/>
</dbReference>
<evidence type="ECO:0000313" key="13">
    <source>
        <dbReference type="EMBL" id="MDG4475196.1"/>
    </source>
</evidence>
<keyword evidence="7 11" id="KW-0418">Kinase</keyword>
<dbReference type="Pfam" id="PF01636">
    <property type="entry name" value="APH"/>
    <property type="match status" value="1"/>
</dbReference>
<dbReference type="Gene3D" id="1.10.510.10">
    <property type="entry name" value="Transferase(Phosphotransferase) domain 1"/>
    <property type="match status" value="1"/>
</dbReference>
<reference evidence="13" key="1">
    <citation type="journal article" date="2022" name="bioRxiv">
        <title>Thiovibrio frasassiensisgen. nov., sp. nov., an autotrophic, elemental sulfur disproportionating bacterium isolated from sulfidic karst sediment, and proposal of Thiovibrionaceae fam. nov.</title>
        <authorList>
            <person name="Aronson H."/>
            <person name="Thomas C."/>
            <person name="Bhattacharyya M."/>
            <person name="Eckstein S."/>
            <person name="Jensen S."/>
            <person name="Barco R."/>
            <person name="Macalady J."/>
            <person name="Amend J."/>
        </authorList>
    </citation>
    <scope>NUCLEOTIDE SEQUENCE</scope>
    <source>
        <strain evidence="13">RS19-109</strain>
    </source>
</reference>
<dbReference type="AlphaFoldDB" id="A0A9X4MF59"/>
<feature type="binding site" evidence="11">
    <location>
        <position position="225"/>
    </location>
    <ligand>
        <name>Mg(2+)</name>
        <dbReference type="ChEBI" id="CHEBI:18420"/>
    </ligand>
</feature>
<dbReference type="RefSeq" id="WP_307632171.1">
    <property type="nucleotide sequence ID" value="NZ_JAPHEH010000001.1"/>
</dbReference>
<evidence type="ECO:0000256" key="1">
    <source>
        <dbReference type="ARBA" id="ARBA00022490"/>
    </source>
</evidence>
<dbReference type="InterPro" id="IPR032882">
    <property type="entry name" value="SrkA/RdoA"/>
</dbReference>
<evidence type="ECO:0000256" key="8">
    <source>
        <dbReference type="ARBA" id="ARBA00022840"/>
    </source>
</evidence>
<feature type="binding site" evidence="11">
    <location>
        <position position="212"/>
    </location>
    <ligand>
        <name>Mg(2+)</name>
        <dbReference type="ChEBI" id="CHEBI:18420"/>
    </ligand>
</feature>
<comment type="catalytic activity">
    <reaction evidence="11">
        <text>L-seryl-[protein] + ATP = O-phospho-L-seryl-[protein] + ADP + H(+)</text>
        <dbReference type="Rhea" id="RHEA:17989"/>
        <dbReference type="Rhea" id="RHEA-COMP:9863"/>
        <dbReference type="Rhea" id="RHEA-COMP:11604"/>
        <dbReference type="ChEBI" id="CHEBI:15378"/>
        <dbReference type="ChEBI" id="CHEBI:29999"/>
        <dbReference type="ChEBI" id="CHEBI:30616"/>
        <dbReference type="ChEBI" id="CHEBI:83421"/>
        <dbReference type="ChEBI" id="CHEBI:456216"/>
        <dbReference type="EC" id="2.7.11.1"/>
    </reaction>
</comment>
<keyword evidence="4 11" id="KW-0808">Transferase</keyword>
<accession>A0A9X4MF59</accession>
<dbReference type="Gene3D" id="1.20.1270.170">
    <property type="match status" value="1"/>
</dbReference>
<dbReference type="PANTHER" id="PTHR39573">
    <property type="entry name" value="STRESS RESPONSE KINASE A"/>
    <property type="match status" value="1"/>
</dbReference>
<dbReference type="EMBL" id="JAPHEH010000001">
    <property type="protein sequence ID" value="MDG4475196.1"/>
    <property type="molecule type" value="Genomic_DNA"/>
</dbReference>
<proteinExistence type="inferred from homology"/>
<comment type="catalytic activity">
    <reaction evidence="11">
        <text>L-threonyl-[protein] + ATP = O-phospho-L-threonyl-[protein] + ADP + H(+)</text>
        <dbReference type="Rhea" id="RHEA:46608"/>
        <dbReference type="Rhea" id="RHEA-COMP:11060"/>
        <dbReference type="Rhea" id="RHEA-COMP:11605"/>
        <dbReference type="ChEBI" id="CHEBI:15378"/>
        <dbReference type="ChEBI" id="CHEBI:30013"/>
        <dbReference type="ChEBI" id="CHEBI:30616"/>
        <dbReference type="ChEBI" id="CHEBI:61977"/>
        <dbReference type="ChEBI" id="CHEBI:456216"/>
        <dbReference type="EC" id="2.7.11.1"/>
    </reaction>
</comment>